<name>A0A803M937_CHEQI</name>
<evidence type="ECO:0000313" key="2">
    <source>
        <dbReference type="EnsemblPlants" id="AUR62025413-RA:cds"/>
    </source>
</evidence>
<evidence type="ECO:0000256" key="1">
    <source>
        <dbReference type="SAM" id="MobiDB-lite"/>
    </source>
</evidence>
<reference evidence="2" key="1">
    <citation type="journal article" date="2017" name="Nature">
        <title>The genome of Chenopodium quinoa.</title>
        <authorList>
            <person name="Jarvis D.E."/>
            <person name="Ho Y.S."/>
            <person name="Lightfoot D.J."/>
            <person name="Schmoeckel S.M."/>
            <person name="Li B."/>
            <person name="Borm T.J.A."/>
            <person name="Ohyanagi H."/>
            <person name="Mineta K."/>
            <person name="Michell C.T."/>
            <person name="Saber N."/>
            <person name="Kharbatia N.M."/>
            <person name="Rupper R.R."/>
            <person name="Sharp A.R."/>
            <person name="Dally N."/>
            <person name="Boughton B.A."/>
            <person name="Woo Y.H."/>
            <person name="Gao G."/>
            <person name="Schijlen E.G.W.M."/>
            <person name="Guo X."/>
            <person name="Momin A.A."/>
            <person name="Negrao S."/>
            <person name="Al-Babili S."/>
            <person name="Gehring C."/>
            <person name="Roessner U."/>
            <person name="Jung C."/>
            <person name="Murphy K."/>
            <person name="Arold S.T."/>
            <person name="Gojobori T."/>
            <person name="van der Linden C.G."/>
            <person name="van Loo E.N."/>
            <person name="Jellen E.N."/>
            <person name="Maughan P.J."/>
            <person name="Tester M."/>
        </authorList>
    </citation>
    <scope>NUCLEOTIDE SEQUENCE [LARGE SCALE GENOMIC DNA]</scope>
    <source>
        <strain evidence="2">cv. PI 614886</strain>
    </source>
</reference>
<dbReference type="AlphaFoldDB" id="A0A803M937"/>
<accession>A0A803M937</accession>
<keyword evidence="3" id="KW-1185">Reference proteome</keyword>
<dbReference type="Proteomes" id="UP000596660">
    <property type="component" value="Unplaced"/>
</dbReference>
<proteinExistence type="predicted"/>
<dbReference type="Pfam" id="PF14223">
    <property type="entry name" value="Retrotran_gag_2"/>
    <property type="match status" value="1"/>
</dbReference>
<sequence length="243" mass="27553">MMIAFSAKIKLGFIDGNIPKPASTDVFSAWKRCDAIIISYILRSHDNSIARSVLYLTTSREIWKDLEERYSQTSRLQLFTLQQKLLELNQLRSCSQFIVDNNKKPSPFFSEYWKFPGHTVDKCYKIHGYSPSHGNKFKGKKDTIASSGGSLAQSESIAGAYVADTSIPNEPTPEPSPTQSPHSEPQTLTSYVPIRQSTRPRKWPSHFGNFVYIADNVTEHWCNLVRFEFIPSEAKALINTITQ</sequence>
<organism evidence="2 3">
    <name type="scientific">Chenopodium quinoa</name>
    <name type="common">Quinoa</name>
    <dbReference type="NCBI Taxonomy" id="63459"/>
    <lineage>
        <taxon>Eukaryota</taxon>
        <taxon>Viridiplantae</taxon>
        <taxon>Streptophyta</taxon>
        <taxon>Embryophyta</taxon>
        <taxon>Tracheophyta</taxon>
        <taxon>Spermatophyta</taxon>
        <taxon>Magnoliopsida</taxon>
        <taxon>eudicotyledons</taxon>
        <taxon>Gunneridae</taxon>
        <taxon>Pentapetalae</taxon>
        <taxon>Caryophyllales</taxon>
        <taxon>Chenopodiaceae</taxon>
        <taxon>Chenopodioideae</taxon>
        <taxon>Atripliceae</taxon>
        <taxon>Chenopodium</taxon>
    </lineage>
</organism>
<dbReference type="PANTHER" id="PTHR37610">
    <property type="entry name" value="CCHC-TYPE DOMAIN-CONTAINING PROTEIN"/>
    <property type="match status" value="1"/>
</dbReference>
<dbReference type="EnsemblPlants" id="AUR62025413-RA">
    <property type="protein sequence ID" value="AUR62025413-RA:cds"/>
    <property type="gene ID" value="AUR62025413"/>
</dbReference>
<dbReference type="PANTHER" id="PTHR37610:SF97">
    <property type="entry name" value="RETROTRANSPOSON GAG DOMAIN-CONTAINING PROTEIN"/>
    <property type="match status" value="1"/>
</dbReference>
<reference evidence="2" key="2">
    <citation type="submission" date="2021-03" db="UniProtKB">
        <authorList>
            <consortium name="EnsemblPlants"/>
        </authorList>
    </citation>
    <scope>IDENTIFICATION</scope>
</reference>
<evidence type="ECO:0000313" key="3">
    <source>
        <dbReference type="Proteomes" id="UP000596660"/>
    </source>
</evidence>
<feature type="region of interest" description="Disordered" evidence="1">
    <location>
        <begin position="165"/>
        <end position="188"/>
    </location>
</feature>
<dbReference type="Gramene" id="AUR62025413-RA">
    <property type="protein sequence ID" value="AUR62025413-RA:cds"/>
    <property type="gene ID" value="AUR62025413"/>
</dbReference>
<protein>
    <submittedName>
        <fullName evidence="2">Uncharacterized protein</fullName>
    </submittedName>
</protein>